<sequence length="211" mass="23414">MWRAIDVQRGELADLLETLAPEEWEHPSLCPGWRVRDVASHLTMGATASLSAVLWEIVRARGDFNRMIRESAIRRAARPTEEIVATLRGTVGSRRLAPRTTVYEPLLDLLVHQQDIVRPLGRRREMPLAEARAAATRIWEMGFPFRARRRLAGLRLTATDVDWTVGDGPEVRGPIGALLLTLSGRTAALPELSGPGLDQLRARIGTPRPAP</sequence>
<dbReference type="EMBL" id="FRCS01000002">
    <property type="protein sequence ID" value="SHM89884.1"/>
    <property type="molecule type" value="Genomic_DNA"/>
</dbReference>
<proteinExistence type="predicted"/>
<organism evidence="2 3">
    <name type="scientific">Cryptosporangium aurantiacum</name>
    <dbReference type="NCBI Taxonomy" id="134849"/>
    <lineage>
        <taxon>Bacteria</taxon>
        <taxon>Bacillati</taxon>
        <taxon>Actinomycetota</taxon>
        <taxon>Actinomycetes</taxon>
        <taxon>Cryptosporangiales</taxon>
        <taxon>Cryptosporangiaceae</taxon>
        <taxon>Cryptosporangium</taxon>
    </lineage>
</organism>
<dbReference type="Gene3D" id="1.20.120.450">
    <property type="entry name" value="dinb family like domain"/>
    <property type="match status" value="1"/>
</dbReference>
<dbReference type="STRING" id="134849.SAMN05443668_102113"/>
<protein>
    <submittedName>
        <fullName evidence="2">TIGR03083 family protein</fullName>
    </submittedName>
</protein>
<feature type="domain" description="Mycothiol-dependent maleylpyruvate isomerase metal-binding" evidence="1">
    <location>
        <begin position="9"/>
        <end position="97"/>
    </location>
</feature>
<name>A0A1M7MG81_9ACTN</name>
<reference evidence="2 3" key="1">
    <citation type="submission" date="2016-11" db="EMBL/GenBank/DDBJ databases">
        <authorList>
            <person name="Jaros S."/>
            <person name="Januszkiewicz K."/>
            <person name="Wedrychowicz H."/>
        </authorList>
    </citation>
    <scope>NUCLEOTIDE SEQUENCE [LARGE SCALE GENOMIC DNA]</scope>
    <source>
        <strain evidence="2 3">DSM 46144</strain>
    </source>
</reference>
<dbReference type="SUPFAM" id="SSF109854">
    <property type="entry name" value="DinB/YfiT-like putative metalloenzymes"/>
    <property type="match status" value="1"/>
</dbReference>
<dbReference type="InterPro" id="IPR024344">
    <property type="entry name" value="MDMPI_metal-binding"/>
</dbReference>
<dbReference type="NCBIfam" id="TIGR03083">
    <property type="entry name" value="maleylpyruvate isomerase family mycothiol-dependent enzyme"/>
    <property type="match status" value="1"/>
</dbReference>
<dbReference type="Pfam" id="PF11716">
    <property type="entry name" value="MDMPI_N"/>
    <property type="match status" value="1"/>
</dbReference>
<evidence type="ECO:0000259" key="1">
    <source>
        <dbReference type="Pfam" id="PF11716"/>
    </source>
</evidence>
<keyword evidence="3" id="KW-1185">Reference proteome</keyword>
<dbReference type="AlphaFoldDB" id="A0A1M7MG81"/>
<gene>
    <name evidence="2" type="ORF">SAMN05443668_102113</name>
</gene>
<dbReference type="GO" id="GO:0046872">
    <property type="term" value="F:metal ion binding"/>
    <property type="evidence" value="ECO:0007669"/>
    <property type="project" value="InterPro"/>
</dbReference>
<dbReference type="Proteomes" id="UP000184440">
    <property type="component" value="Unassembled WGS sequence"/>
</dbReference>
<dbReference type="InterPro" id="IPR034660">
    <property type="entry name" value="DinB/YfiT-like"/>
</dbReference>
<evidence type="ECO:0000313" key="3">
    <source>
        <dbReference type="Proteomes" id="UP000184440"/>
    </source>
</evidence>
<accession>A0A1M7MG81</accession>
<evidence type="ECO:0000313" key="2">
    <source>
        <dbReference type="EMBL" id="SHM89884.1"/>
    </source>
</evidence>
<dbReference type="InterPro" id="IPR017517">
    <property type="entry name" value="Maleyloyr_isom"/>
</dbReference>